<reference evidence="1 2" key="1">
    <citation type="journal article" date="2021" name="BMC Genomics">
        <title>Datura genome reveals duplications of psychoactive alkaloid biosynthetic genes and high mutation rate following tissue culture.</title>
        <authorList>
            <person name="Rajewski A."/>
            <person name="Carter-House D."/>
            <person name="Stajich J."/>
            <person name="Litt A."/>
        </authorList>
    </citation>
    <scope>NUCLEOTIDE SEQUENCE [LARGE SCALE GENOMIC DNA]</scope>
    <source>
        <strain evidence="1">AR-01</strain>
    </source>
</reference>
<dbReference type="EMBL" id="JACEIK010000600">
    <property type="protein sequence ID" value="MCD7459657.1"/>
    <property type="molecule type" value="Genomic_DNA"/>
</dbReference>
<organism evidence="1 2">
    <name type="scientific">Datura stramonium</name>
    <name type="common">Jimsonweed</name>
    <name type="synonym">Common thornapple</name>
    <dbReference type="NCBI Taxonomy" id="4076"/>
    <lineage>
        <taxon>Eukaryota</taxon>
        <taxon>Viridiplantae</taxon>
        <taxon>Streptophyta</taxon>
        <taxon>Embryophyta</taxon>
        <taxon>Tracheophyta</taxon>
        <taxon>Spermatophyta</taxon>
        <taxon>Magnoliopsida</taxon>
        <taxon>eudicotyledons</taxon>
        <taxon>Gunneridae</taxon>
        <taxon>Pentapetalae</taxon>
        <taxon>asterids</taxon>
        <taxon>lamiids</taxon>
        <taxon>Solanales</taxon>
        <taxon>Solanaceae</taxon>
        <taxon>Solanoideae</taxon>
        <taxon>Datureae</taxon>
        <taxon>Datura</taxon>
    </lineage>
</organism>
<dbReference type="Proteomes" id="UP000823775">
    <property type="component" value="Unassembled WGS sequence"/>
</dbReference>
<keyword evidence="2" id="KW-1185">Reference proteome</keyword>
<name>A0ABS8SLB9_DATST</name>
<feature type="non-terminal residue" evidence="1">
    <location>
        <position position="57"/>
    </location>
</feature>
<proteinExistence type="predicted"/>
<gene>
    <name evidence="1" type="ORF">HAX54_041574</name>
</gene>
<accession>A0ABS8SLB9</accession>
<sequence length="57" mass="6293">MSRAFLPPAFIGVGERSEMDRRPILQQLVSMIGQIRCLKSNKYQQSAFSASAGESFG</sequence>
<comment type="caution">
    <text evidence="1">The sequence shown here is derived from an EMBL/GenBank/DDBJ whole genome shotgun (WGS) entry which is preliminary data.</text>
</comment>
<evidence type="ECO:0000313" key="1">
    <source>
        <dbReference type="EMBL" id="MCD7459657.1"/>
    </source>
</evidence>
<protein>
    <submittedName>
        <fullName evidence="1">Uncharacterized protein</fullName>
    </submittedName>
</protein>
<evidence type="ECO:0000313" key="2">
    <source>
        <dbReference type="Proteomes" id="UP000823775"/>
    </source>
</evidence>